<evidence type="ECO:0000259" key="7">
    <source>
        <dbReference type="Pfam" id="PF01108"/>
    </source>
</evidence>
<organism evidence="9 10">
    <name type="scientific">Larimichthys crocea</name>
    <name type="common">Large yellow croaker</name>
    <name type="synonym">Pseudosciaena crocea</name>
    <dbReference type="NCBI Taxonomy" id="215358"/>
    <lineage>
        <taxon>Eukaryota</taxon>
        <taxon>Metazoa</taxon>
        <taxon>Chordata</taxon>
        <taxon>Craniata</taxon>
        <taxon>Vertebrata</taxon>
        <taxon>Euteleostomi</taxon>
        <taxon>Actinopterygii</taxon>
        <taxon>Neopterygii</taxon>
        <taxon>Teleostei</taxon>
        <taxon>Neoteleostei</taxon>
        <taxon>Acanthomorphata</taxon>
        <taxon>Eupercaria</taxon>
        <taxon>Sciaenidae</taxon>
        <taxon>Larimichthys</taxon>
    </lineage>
</organism>
<evidence type="ECO:0000256" key="5">
    <source>
        <dbReference type="SAM" id="Phobius"/>
    </source>
</evidence>
<dbReference type="FunFam" id="2.60.40.10:FF:000348">
    <property type="entry name" value="Interleukin 20 receptor subunit alpha"/>
    <property type="match status" value="1"/>
</dbReference>
<feature type="chain" id="PRO_5026216192" evidence="6">
    <location>
        <begin position="23"/>
        <end position="563"/>
    </location>
</feature>
<feature type="signal peptide" evidence="6">
    <location>
        <begin position="1"/>
        <end position="22"/>
    </location>
</feature>
<keyword evidence="4 9" id="KW-0675">Receptor</keyword>
<dbReference type="PANTHER" id="PTHR20859:SF53">
    <property type="entry name" value="INTERLEUKIN-22 RECEPTOR SUBUNIT ALPHA-1"/>
    <property type="match status" value="1"/>
</dbReference>
<dbReference type="InterPro" id="IPR013783">
    <property type="entry name" value="Ig-like_fold"/>
</dbReference>
<dbReference type="Proteomes" id="UP000424527">
    <property type="component" value="Unassembled WGS sequence"/>
</dbReference>
<dbReference type="SUPFAM" id="SSF49265">
    <property type="entry name" value="Fibronectin type III"/>
    <property type="match status" value="2"/>
</dbReference>
<dbReference type="Pfam" id="PF09294">
    <property type="entry name" value="Interfer-bind"/>
    <property type="match status" value="1"/>
</dbReference>
<evidence type="ECO:0000313" key="10">
    <source>
        <dbReference type="Proteomes" id="UP000424527"/>
    </source>
</evidence>
<comment type="caution">
    <text evidence="9">The sequence shown here is derived from an EMBL/GenBank/DDBJ whole genome shotgun (WGS) entry which is preliminary data.</text>
</comment>
<dbReference type="InterPro" id="IPR050650">
    <property type="entry name" value="Type-II_Cytokine-TF_Rcpt"/>
</dbReference>
<feature type="transmembrane region" description="Helical" evidence="5">
    <location>
        <begin position="245"/>
        <end position="269"/>
    </location>
</feature>
<evidence type="ECO:0000313" key="9">
    <source>
        <dbReference type="EMBL" id="KAE8280873.1"/>
    </source>
</evidence>
<feature type="domain" description="Interferon/interleukin receptor" evidence="8">
    <location>
        <begin position="467"/>
        <end position="562"/>
    </location>
</feature>
<feature type="domain" description="Fibronectin type-III" evidence="7">
    <location>
        <begin position="362"/>
        <end position="455"/>
    </location>
</feature>
<dbReference type="GO" id="GO:0004896">
    <property type="term" value="F:cytokine receptor activity"/>
    <property type="evidence" value="ECO:0007669"/>
    <property type="project" value="TreeGrafter"/>
</dbReference>
<keyword evidence="5" id="KW-0472">Membrane</keyword>
<keyword evidence="2 6" id="KW-0732">Signal</keyword>
<dbReference type="PANTHER" id="PTHR20859">
    <property type="entry name" value="INTERFERON/INTERLEUKIN RECEPTOR"/>
    <property type="match status" value="1"/>
</dbReference>
<dbReference type="InterPro" id="IPR003961">
    <property type="entry name" value="FN3_dom"/>
</dbReference>
<gene>
    <name evidence="9" type="ORF">D5F01_LYC21440</name>
</gene>
<evidence type="ECO:0000256" key="2">
    <source>
        <dbReference type="ARBA" id="ARBA00022729"/>
    </source>
</evidence>
<protein>
    <submittedName>
        <fullName evidence="9">Interleukin-22 receptor subunit alpha-2</fullName>
    </submittedName>
</protein>
<keyword evidence="10" id="KW-1185">Reference proteome</keyword>
<dbReference type="InterPro" id="IPR036116">
    <property type="entry name" value="FN3_sf"/>
</dbReference>
<dbReference type="EMBL" id="REGW02000021">
    <property type="protein sequence ID" value="KAE8280873.1"/>
    <property type="molecule type" value="Genomic_DNA"/>
</dbReference>
<name>A0A6G0HP74_LARCR</name>
<dbReference type="AlphaFoldDB" id="A0A6G0HP74"/>
<dbReference type="Gene3D" id="2.60.40.10">
    <property type="entry name" value="Immunoglobulins"/>
    <property type="match status" value="3"/>
</dbReference>
<accession>A0A6G0HP74</accession>
<comment type="similarity">
    <text evidence="1">Belongs to the type II cytokine receptor family.</text>
</comment>
<evidence type="ECO:0000256" key="4">
    <source>
        <dbReference type="ARBA" id="ARBA00023170"/>
    </source>
</evidence>
<dbReference type="CDD" id="cd00063">
    <property type="entry name" value="FN3"/>
    <property type="match status" value="1"/>
</dbReference>
<sequence length="563" mass="63091">MSRGIFNPVFILLLVGIQLLAAHVDPPTSVTLDCHNLVHVVKWSYTEFSPGLQFEIYIGSLHGAAKLNLVDSPNLQTNFSLDTDPADTYTLEVSAVIGPNKSDEAPPKGIQFSYNKNSPASKKCFMDLPAVNVTVMPDGFARFSFMHPWLLYGDKIPVPKSTKKKRHNARSEVIPEFSYEVVVVSKGTSKTFDCNERECEDELLVDPKEEKLCLKISGDMARMAVRGTQEYCAMPATALPAEDDYMYVIYIVVPLVVLIALAFILFLVYKKVTRPSSSLPAAMTFKDHLWRTVVRDRDQVSVPEVEPASPTPLLQSTEFPPATSSTEYEVRERIGVLTDCNGSINTMNRLLLGAVLLENLSVTVQVPVMLAPPTKVRFNSLDYKNILVWTPPTNSTTLQYYVQWKIYGEPQWLDVKGCQGIQRHHCDLSAVTSDTREWYYARVHASSLPASKSNWALSPRFSPRWDTVISPPVLRLNVTEEGIVVRVKPPKPNVRKMHSSLQYKIYLIHTSGEEEVYKLDCCSNKLPLKELNQKAVYCLQAQTIILLQAKSSARGSLKCVSTL</sequence>
<evidence type="ECO:0000256" key="3">
    <source>
        <dbReference type="ARBA" id="ARBA00023157"/>
    </source>
</evidence>
<keyword evidence="3" id="KW-1015">Disulfide bond</keyword>
<reference evidence="9 10" key="1">
    <citation type="submission" date="2019-07" db="EMBL/GenBank/DDBJ databases">
        <title>Chromosome genome assembly for large yellow croaker.</title>
        <authorList>
            <person name="Xiao S."/>
        </authorList>
    </citation>
    <scope>NUCLEOTIDE SEQUENCE [LARGE SCALE GENOMIC DNA]</scope>
    <source>
        <strain evidence="9">JMULYC20181020</strain>
        <tissue evidence="9">Muscle</tissue>
    </source>
</reference>
<evidence type="ECO:0000256" key="6">
    <source>
        <dbReference type="SAM" id="SignalP"/>
    </source>
</evidence>
<keyword evidence="5" id="KW-0812">Transmembrane</keyword>
<proteinExistence type="inferred from homology"/>
<evidence type="ECO:0000256" key="1">
    <source>
        <dbReference type="ARBA" id="ARBA00005399"/>
    </source>
</evidence>
<evidence type="ECO:0000259" key="8">
    <source>
        <dbReference type="Pfam" id="PF09294"/>
    </source>
</evidence>
<dbReference type="InterPro" id="IPR015373">
    <property type="entry name" value="Interferon/interleukin_rcp_dom"/>
</dbReference>
<keyword evidence="5" id="KW-1133">Transmembrane helix</keyword>
<dbReference type="GO" id="GO:0005886">
    <property type="term" value="C:plasma membrane"/>
    <property type="evidence" value="ECO:0007669"/>
    <property type="project" value="TreeGrafter"/>
</dbReference>
<dbReference type="Pfam" id="PF01108">
    <property type="entry name" value="Tissue_fac"/>
    <property type="match status" value="1"/>
</dbReference>